<dbReference type="PANTHER" id="PTHR43355:SF2">
    <property type="entry name" value="FLAVIN REDUCTASE (NADPH)"/>
    <property type="match status" value="1"/>
</dbReference>
<accession>A0ABR7WYF9</accession>
<dbReference type="Pfam" id="PF13460">
    <property type="entry name" value="NAD_binding_10"/>
    <property type="match status" value="1"/>
</dbReference>
<dbReference type="PANTHER" id="PTHR43355">
    <property type="entry name" value="FLAVIN REDUCTASE (NADPH)"/>
    <property type="match status" value="1"/>
</dbReference>
<evidence type="ECO:0000313" key="3">
    <source>
        <dbReference type="Proteomes" id="UP000606600"/>
    </source>
</evidence>
<dbReference type="Gene3D" id="3.40.50.720">
    <property type="entry name" value="NAD(P)-binding Rossmann-like Domain"/>
    <property type="match status" value="1"/>
</dbReference>
<sequence>MQSNIKVAVIGGTGKAGKYLVKQLLAQNIPVKFLHRNPERLQIHHPLIQLVKGDARDYDALLNLIAGCSAVISTVGQPSGELPVFSDVSTKVLKAMVELDVPRYISATGLNVDTPFDNKGPKAKFGTEWMYQNYPKTTADKQVEYEVLAASGADWTLVRLPMIQQTDDMPEVVTSLQDCPGDFISASSLGAWMIMQLTSDEFVRQAPFIANR</sequence>
<dbReference type="InterPro" id="IPR016040">
    <property type="entry name" value="NAD(P)-bd_dom"/>
</dbReference>
<comment type="caution">
    <text evidence="2">The sequence shown here is derived from an EMBL/GenBank/DDBJ whole genome shotgun (WGS) entry which is preliminary data.</text>
</comment>
<dbReference type="Proteomes" id="UP000606600">
    <property type="component" value="Unassembled WGS sequence"/>
</dbReference>
<evidence type="ECO:0000313" key="2">
    <source>
        <dbReference type="EMBL" id="MBD1366637.1"/>
    </source>
</evidence>
<evidence type="ECO:0000259" key="1">
    <source>
        <dbReference type="Pfam" id="PF13460"/>
    </source>
</evidence>
<gene>
    <name evidence="2" type="ORF">IDJ77_22690</name>
</gene>
<protein>
    <submittedName>
        <fullName evidence="2">NAD(P)H-binding protein</fullName>
    </submittedName>
</protein>
<dbReference type="InterPro" id="IPR051606">
    <property type="entry name" value="Polyketide_Oxido-like"/>
</dbReference>
<dbReference type="EMBL" id="JACWMY010000013">
    <property type="protein sequence ID" value="MBD1366637.1"/>
    <property type="molecule type" value="Genomic_DNA"/>
</dbReference>
<keyword evidence="3" id="KW-1185">Reference proteome</keyword>
<name>A0ABR7WYF9_9SPHI</name>
<dbReference type="SUPFAM" id="SSF51735">
    <property type="entry name" value="NAD(P)-binding Rossmann-fold domains"/>
    <property type="match status" value="1"/>
</dbReference>
<dbReference type="RefSeq" id="WP_191191272.1">
    <property type="nucleotide sequence ID" value="NZ_JACWMY010000013.1"/>
</dbReference>
<dbReference type="InterPro" id="IPR036291">
    <property type="entry name" value="NAD(P)-bd_dom_sf"/>
</dbReference>
<proteinExistence type="predicted"/>
<reference evidence="2 3" key="1">
    <citation type="submission" date="2020-09" db="EMBL/GenBank/DDBJ databases">
        <title>Novel species of Mucilaginibacter isolated from a glacier on the Tibetan Plateau.</title>
        <authorList>
            <person name="Liu Q."/>
            <person name="Xin Y.-H."/>
        </authorList>
    </citation>
    <scope>NUCLEOTIDE SEQUENCE [LARGE SCALE GENOMIC DNA]</scope>
    <source>
        <strain evidence="2 3">ZT4R22</strain>
    </source>
</reference>
<organism evidence="2 3">
    <name type="scientific">Mucilaginibacter pankratovii</name>
    <dbReference type="NCBI Taxonomy" id="2772110"/>
    <lineage>
        <taxon>Bacteria</taxon>
        <taxon>Pseudomonadati</taxon>
        <taxon>Bacteroidota</taxon>
        <taxon>Sphingobacteriia</taxon>
        <taxon>Sphingobacteriales</taxon>
        <taxon>Sphingobacteriaceae</taxon>
        <taxon>Mucilaginibacter</taxon>
    </lineage>
</organism>
<feature type="domain" description="NAD(P)-binding" evidence="1">
    <location>
        <begin position="11"/>
        <end position="199"/>
    </location>
</feature>